<dbReference type="AlphaFoldDB" id="A0A1G8L2F8"/>
<evidence type="ECO:0008006" key="3">
    <source>
        <dbReference type="Google" id="ProtNLM"/>
    </source>
</evidence>
<name>A0A1G8L2F8_9BACI</name>
<dbReference type="PANTHER" id="PTHR39186">
    <property type="entry name" value="DUF2071 FAMILY PROTEIN"/>
    <property type="match status" value="1"/>
</dbReference>
<dbReference type="Gene3D" id="2.40.400.10">
    <property type="entry name" value="Acetoacetate decarboxylase-like"/>
    <property type="match status" value="1"/>
</dbReference>
<dbReference type="Proteomes" id="UP000198853">
    <property type="component" value="Unassembled WGS sequence"/>
</dbReference>
<dbReference type="RefSeq" id="WP_090396313.1">
    <property type="nucleotide sequence ID" value="NZ_FNEN01000002.1"/>
</dbReference>
<dbReference type="OrthoDB" id="150993at2"/>
<proteinExistence type="predicted"/>
<organism evidence="1 2">
    <name type="scientific">Natribacillus halophilus</name>
    <dbReference type="NCBI Taxonomy" id="549003"/>
    <lineage>
        <taxon>Bacteria</taxon>
        <taxon>Bacillati</taxon>
        <taxon>Bacillota</taxon>
        <taxon>Bacilli</taxon>
        <taxon>Bacillales</taxon>
        <taxon>Bacillaceae</taxon>
        <taxon>Natribacillus</taxon>
    </lineage>
</organism>
<gene>
    <name evidence="1" type="ORF">SAMN04488123_102425</name>
</gene>
<evidence type="ECO:0000313" key="2">
    <source>
        <dbReference type="Proteomes" id="UP000198853"/>
    </source>
</evidence>
<dbReference type="PANTHER" id="PTHR39186:SF1">
    <property type="entry name" value="DUF2071 DOMAIN-CONTAINING PROTEIN"/>
    <property type="match status" value="1"/>
</dbReference>
<accession>A0A1G8L2F8</accession>
<sequence>MFKRTLHRPFPLPDEPWLMTQTWKEVLFAHWPVSPEYLQTKIPDPLEIDTFDRQAWIGIIPFDLVQLRAHFLPPVPFAHSFPEINVRTYVTFNGQPGVYFFSLSAAHRPAVFAARTFFHLPYDYADIKVKKNKETTDYRSVREDNGFEATYQPASPIYTAGKQTLDHWLTERYRLYTTHKNKLYALDIHHVPWPLQQAEANIHVNTIAAGQGLSLPDTKPLLHYARKQKVFFWPLHRCT</sequence>
<dbReference type="InterPro" id="IPR023375">
    <property type="entry name" value="ADC_dom_sf"/>
</dbReference>
<protein>
    <recommendedName>
        <fullName evidence="3">DUF2071 domain-containing protein</fullName>
    </recommendedName>
</protein>
<dbReference type="Pfam" id="PF09844">
    <property type="entry name" value="DUF2071"/>
    <property type="match status" value="1"/>
</dbReference>
<keyword evidence="2" id="KW-1185">Reference proteome</keyword>
<reference evidence="1 2" key="1">
    <citation type="submission" date="2016-10" db="EMBL/GenBank/DDBJ databases">
        <authorList>
            <person name="de Groot N.N."/>
        </authorList>
    </citation>
    <scope>NUCLEOTIDE SEQUENCE [LARGE SCALE GENOMIC DNA]</scope>
    <source>
        <strain evidence="1 2">DSM 21771</strain>
    </source>
</reference>
<dbReference type="InterPro" id="IPR018644">
    <property type="entry name" value="DUF2071"/>
</dbReference>
<evidence type="ECO:0000313" key="1">
    <source>
        <dbReference type="EMBL" id="SDI49340.1"/>
    </source>
</evidence>
<dbReference type="SUPFAM" id="SSF160104">
    <property type="entry name" value="Acetoacetate decarboxylase-like"/>
    <property type="match status" value="1"/>
</dbReference>
<dbReference type="EMBL" id="FNEN01000002">
    <property type="protein sequence ID" value="SDI49340.1"/>
    <property type="molecule type" value="Genomic_DNA"/>
</dbReference>